<name>M2Z0C4_PSEFD</name>
<dbReference type="VEuPathDB" id="FungiDB:MYCFIDRAFT_182764"/>
<evidence type="ECO:0000313" key="2">
    <source>
        <dbReference type="Proteomes" id="UP000016932"/>
    </source>
</evidence>
<protein>
    <submittedName>
        <fullName evidence="1">Uncharacterized protein</fullName>
    </submittedName>
</protein>
<dbReference type="AlphaFoldDB" id="M2Z0C4"/>
<organism evidence="1 2">
    <name type="scientific">Pseudocercospora fijiensis (strain CIRAD86)</name>
    <name type="common">Black leaf streak disease fungus</name>
    <name type="synonym">Mycosphaerella fijiensis</name>
    <dbReference type="NCBI Taxonomy" id="383855"/>
    <lineage>
        <taxon>Eukaryota</taxon>
        <taxon>Fungi</taxon>
        <taxon>Dikarya</taxon>
        <taxon>Ascomycota</taxon>
        <taxon>Pezizomycotina</taxon>
        <taxon>Dothideomycetes</taxon>
        <taxon>Dothideomycetidae</taxon>
        <taxon>Mycosphaerellales</taxon>
        <taxon>Mycosphaerellaceae</taxon>
        <taxon>Pseudocercospora</taxon>
    </lineage>
</organism>
<reference evidence="1 2" key="1">
    <citation type="journal article" date="2012" name="PLoS Pathog.">
        <title>Diverse lifestyles and strategies of plant pathogenesis encoded in the genomes of eighteen Dothideomycetes fungi.</title>
        <authorList>
            <person name="Ohm R.A."/>
            <person name="Feau N."/>
            <person name="Henrissat B."/>
            <person name="Schoch C.L."/>
            <person name="Horwitz B.A."/>
            <person name="Barry K.W."/>
            <person name="Condon B.J."/>
            <person name="Copeland A.C."/>
            <person name="Dhillon B."/>
            <person name="Glaser F."/>
            <person name="Hesse C.N."/>
            <person name="Kosti I."/>
            <person name="LaButti K."/>
            <person name="Lindquist E.A."/>
            <person name="Lucas S."/>
            <person name="Salamov A.A."/>
            <person name="Bradshaw R.E."/>
            <person name="Ciuffetti L."/>
            <person name="Hamelin R.C."/>
            <person name="Kema G.H.J."/>
            <person name="Lawrence C."/>
            <person name="Scott J.A."/>
            <person name="Spatafora J.W."/>
            <person name="Turgeon B.G."/>
            <person name="de Wit P.J.G.M."/>
            <person name="Zhong S."/>
            <person name="Goodwin S.B."/>
            <person name="Grigoriev I.V."/>
        </authorList>
    </citation>
    <scope>NUCLEOTIDE SEQUENCE [LARGE SCALE GENOMIC DNA]</scope>
    <source>
        <strain evidence="1 2">CIRAD86</strain>
    </source>
</reference>
<proteinExistence type="predicted"/>
<dbReference type="HOGENOM" id="CLU_2360635_0_0_1"/>
<dbReference type="RefSeq" id="XP_007926551.1">
    <property type="nucleotide sequence ID" value="XM_007928360.1"/>
</dbReference>
<dbReference type="KEGG" id="pfj:MYCFIDRAFT_182764"/>
<accession>M2Z0C4</accession>
<dbReference type="EMBL" id="KB446558">
    <property type="protein sequence ID" value="EME83270.1"/>
    <property type="molecule type" value="Genomic_DNA"/>
</dbReference>
<dbReference type="Proteomes" id="UP000016932">
    <property type="component" value="Unassembled WGS sequence"/>
</dbReference>
<sequence>MSILPRAFHRCTLPAAPVCCSTIGASWQSGKLIFTSLLSWSPKQSKPIKVAWSCPPKILRRIRIRSRSKWSSTSVTEIEIAARAIETSAMLQYIMP</sequence>
<evidence type="ECO:0000313" key="1">
    <source>
        <dbReference type="EMBL" id="EME83270.1"/>
    </source>
</evidence>
<gene>
    <name evidence="1" type="ORF">MYCFIDRAFT_182764</name>
</gene>
<keyword evidence="2" id="KW-1185">Reference proteome</keyword>
<dbReference type="GeneID" id="19334635"/>